<name>A0A2X1AKJ5_BREDI</name>
<evidence type="ECO:0000313" key="3">
    <source>
        <dbReference type="Proteomes" id="UP000250358"/>
    </source>
</evidence>
<dbReference type="Pfam" id="PF20557">
    <property type="entry name" value="DnaT_2"/>
    <property type="match status" value="1"/>
</dbReference>
<reference evidence="2 3" key="1">
    <citation type="submission" date="2018-06" db="EMBL/GenBank/DDBJ databases">
        <authorList>
            <consortium name="Pathogen Informatics"/>
            <person name="Doyle S."/>
        </authorList>
    </citation>
    <scope>NUCLEOTIDE SEQUENCE [LARGE SCALE GENOMIC DNA]</scope>
    <source>
        <strain evidence="2 3">NCTC11165</strain>
    </source>
</reference>
<proteinExistence type="predicted"/>
<sequence length="141" mass="14610">MAVHGTPEGFDEWLAARGYQLPTGAPSAAILLQRATDYIDGTYGPRLIGDPTVDPLLSALANAAYAAALYEAQNPGKLVISATAGGALKRKKIDVIEKEYFGGSGDAVADATVRLSSVEGYLAPFLRPVDAVAGFGLWAVG</sequence>
<dbReference type="RefSeq" id="WP_128115635.1">
    <property type="nucleotide sequence ID" value="NZ_UAQM01000011.1"/>
</dbReference>
<dbReference type="EMBL" id="UAQM01000011">
    <property type="protein sequence ID" value="SPU44240.1"/>
    <property type="molecule type" value="Genomic_DNA"/>
</dbReference>
<gene>
    <name evidence="2" type="ORF">NCTC11165_01642</name>
</gene>
<dbReference type="Proteomes" id="UP000250358">
    <property type="component" value="Unassembled WGS sequence"/>
</dbReference>
<dbReference type="AlphaFoldDB" id="A0A2X1AKJ5"/>
<organism evidence="2 3">
    <name type="scientific">Brevundimonas diminuta</name>
    <name type="common">Pseudomonas diminuta</name>
    <dbReference type="NCBI Taxonomy" id="293"/>
    <lineage>
        <taxon>Bacteria</taxon>
        <taxon>Pseudomonadati</taxon>
        <taxon>Pseudomonadota</taxon>
        <taxon>Alphaproteobacteria</taxon>
        <taxon>Caulobacterales</taxon>
        <taxon>Caulobacteraceae</taxon>
        <taxon>Brevundimonas</taxon>
    </lineage>
</organism>
<evidence type="ECO:0000259" key="1">
    <source>
        <dbReference type="Pfam" id="PF20557"/>
    </source>
</evidence>
<accession>A0A2X1AKJ5</accession>
<evidence type="ECO:0000313" key="2">
    <source>
        <dbReference type="EMBL" id="SPU44240.1"/>
    </source>
</evidence>
<dbReference type="InterPro" id="IPR046787">
    <property type="entry name" value="DnaT_2"/>
</dbReference>
<protein>
    <recommendedName>
        <fullName evidence="1">Putative DnaT-like domain-containing protein</fullName>
    </recommendedName>
</protein>
<feature type="domain" description="Putative DnaT-like" evidence="1">
    <location>
        <begin position="60"/>
        <end position="126"/>
    </location>
</feature>